<dbReference type="GO" id="GO:0005759">
    <property type="term" value="C:mitochondrial matrix"/>
    <property type="evidence" value="ECO:0007669"/>
    <property type="project" value="TreeGrafter"/>
</dbReference>
<dbReference type="STRING" id="56484.A0A1Y2F1F0"/>
<gene>
    <name evidence="11" type="ORF">BCR37DRAFT_118875</name>
</gene>
<dbReference type="GO" id="GO:0003992">
    <property type="term" value="F:N2-acetyl-L-ornithine:2-oxoglutarate 5-aminotransferase activity"/>
    <property type="evidence" value="ECO:0007669"/>
    <property type="project" value="UniProtKB-EC"/>
</dbReference>
<comment type="cofactor">
    <cofactor evidence="1">
        <name>pyridoxal 5'-phosphate</name>
        <dbReference type="ChEBI" id="CHEBI:597326"/>
    </cofactor>
</comment>
<dbReference type="AlphaFoldDB" id="A0A1Y2F1F0"/>
<evidence type="ECO:0000256" key="2">
    <source>
        <dbReference type="ARBA" id="ARBA00004173"/>
    </source>
</evidence>
<evidence type="ECO:0000256" key="10">
    <source>
        <dbReference type="RuleBase" id="RU003560"/>
    </source>
</evidence>
<sequence length="480" mass="51937">MHPCRYASRAARCLTRPARRYAGSARINLPQEDLAEIQRDSSVTHPDPASDSPTARLIEQNAPYMLTTYARNPIALVSGQGCIVRDLEGTEYIDFNAGIAVSALGHGDLEIANVMHDQARQLIHSSNLFYSPWSWQLAKLLVETTKASGGMQDAQKVFFCNSGTEANEAAIKFARKHGKAVAKGGADKHKIMTFTNAFHGRTMGALSATANEKYQAPFRPMVPGFEYAPYNDLRALDMLDDSFCGVLIEPVQGEGGVFAADESFMKALREKCDAVGALLMFDEIQCGLGRSGRVWAHSWYEDKSVSPDVLTMAKPLANGVPIGATMLTQRVADAIAIGDHGTTFGGNPLACRVAHHVLERLSHPSLLANVQQQSARILEALGEMSTKYGSRVVEVRGRGLLLGLQLDADPTPVVKFARERGLLVITAGNNTIRMVPPLIIDSKTVDAAMKILDEAIGLFCKTVPPHAADLSRGRPKEATG</sequence>
<comment type="caution">
    <text evidence="11">The sequence shown here is derived from an EMBL/GenBank/DDBJ whole genome shotgun (WGS) entry which is preliminary data.</text>
</comment>
<keyword evidence="6 11" id="KW-0032">Aminotransferase</keyword>
<dbReference type="NCBIfam" id="NF002325">
    <property type="entry name" value="PRK01278.1"/>
    <property type="match status" value="1"/>
</dbReference>
<dbReference type="Gene3D" id="3.90.1150.10">
    <property type="entry name" value="Aspartate Aminotransferase, domain 1"/>
    <property type="match status" value="1"/>
</dbReference>
<protein>
    <recommendedName>
        <fullName evidence="5">acetylornithine transaminase</fullName>
        <ecNumber evidence="5">2.6.1.11</ecNumber>
    </recommendedName>
</protein>
<dbReference type="EMBL" id="MCFI01000019">
    <property type="protein sequence ID" value="ORY77680.1"/>
    <property type="molecule type" value="Genomic_DNA"/>
</dbReference>
<evidence type="ECO:0000256" key="5">
    <source>
        <dbReference type="ARBA" id="ARBA00012919"/>
    </source>
</evidence>
<dbReference type="InterPro" id="IPR005814">
    <property type="entry name" value="Aminotrans_3"/>
</dbReference>
<keyword evidence="8 11" id="KW-0808">Transferase</keyword>
<dbReference type="NCBIfam" id="TIGR00707">
    <property type="entry name" value="argD"/>
    <property type="match status" value="1"/>
</dbReference>
<dbReference type="EC" id="2.6.1.11" evidence="5"/>
<dbReference type="UniPathway" id="UPA00068">
    <property type="reaction ID" value="UER00109"/>
</dbReference>
<dbReference type="PANTHER" id="PTHR11986">
    <property type="entry name" value="AMINOTRANSFERASE CLASS III"/>
    <property type="match status" value="1"/>
</dbReference>
<evidence type="ECO:0000256" key="8">
    <source>
        <dbReference type="ARBA" id="ARBA00022679"/>
    </source>
</evidence>
<comment type="pathway">
    <text evidence="3">Amino-acid biosynthesis; L-arginine biosynthesis; N(2)-acetyl-L-ornithine from L-glutamate: step 4/4.</text>
</comment>
<keyword evidence="9 10" id="KW-0663">Pyridoxal phosphate</keyword>
<dbReference type="FunFam" id="3.40.640.10:FF:000004">
    <property type="entry name" value="Acetylornithine aminotransferase"/>
    <property type="match status" value="1"/>
</dbReference>
<dbReference type="OMA" id="MVPGFKY"/>
<dbReference type="PROSITE" id="PS00600">
    <property type="entry name" value="AA_TRANSFER_CLASS_3"/>
    <property type="match status" value="1"/>
</dbReference>
<dbReference type="InterPro" id="IPR050103">
    <property type="entry name" value="Class-III_PLP-dep_AT"/>
</dbReference>
<organism evidence="11 12">
    <name type="scientific">Protomyces lactucae-debilis</name>
    <dbReference type="NCBI Taxonomy" id="2754530"/>
    <lineage>
        <taxon>Eukaryota</taxon>
        <taxon>Fungi</taxon>
        <taxon>Dikarya</taxon>
        <taxon>Ascomycota</taxon>
        <taxon>Taphrinomycotina</taxon>
        <taxon>Taphrinomycetes</taxon>
        <taxon>Taphrinales</taxon>
        <taxon>Protomycetaceae</taxon>
        <taxon>Protomyces</taxon>
    </lineage>
</organism>
<dbReference type="Gene3D" id="3.40.640.10">
    <property type="entry name" value="Type I PLP-dependent aspartate aminotransferase-like (Major domain)"/>
    <property type="match status" value="1"/>
</dbReference>
<reference evidence="11 12" key="1">
    <citation type="submission" date="2016-07" db="EMBL/GenBank/DDBJ databases">
        <title>Pervasive Adenine N6-methylation of Active Genes in Fungi.</title>
        <authorList>
            <consortium name="DOE Joint Genome Institute"/>
            <person name="Mondo S.J."/>
            <person name="Dannebaum R.O."/>
            <person name="Kuo R.C."/>
            <person name="Labutti K."/>
            <person name="Haridas S."/>
            <person name="Kuo A."/>
            <person name="Salamov A."/>
            <person name="Ahrendt S.R."/>
            <person name="Lipzen A."/>
            <person name="Sullivan W."/>
            <person name="Andreopoulos W.B."/>
            <person name="Clum A."/>
            <person name="Lindquist E."/>
            <person name="Daum C."/>
            <person name="Ramamoorthy G.K."/>
            <person name="Gryganskyi A."/>
            <person name="Culley D."/>
            <person name="Magnuson J.K."/>
            <person name="James T.Y."/>
            <person name="O'Malley M.A."/>
            <person name="Stajich J.E."/>
            <person name="Spatafora J.W."/>
            <person name="Visel A."/>
            <person name="Grigoriev I.V."/>
        </authorList>
    </citation>
    <scope>NUCLEOTIDE SEQUENCE [LARGE SCALE GENOMIC DNA]</scope>
    <source>
        <strain evidence="11 12">12-1054</strain>
    </source>
</reference>
<proteinExistence type="inferred from homology"/>
<dbReference type="GO" id="GO:0030170">
    <property type="term" value="F:pyridoxal phosphate binding"/>
    <property type="evidence" value="ECO:0007669"/>
    <property type="project" value="InterPro"/>
</dbReference>
<evidence type="ECO:0000256" key="9">
    <source>
        <dbReference type="ARBA" id="ARBA00022898"/>
    </source>
</evidence>
<dbReference type="GO" id="GO:0006526">
    <property type="term" value="P:L-arginine biosynthetic process"/>
    <property type="evidence" value="ECO:0007669"/>
    <property type="project" value="UniProtKB-UniPathway"/>
</dbReference>
<dbReference type="InterPro" id="IPR049704">
    <property type="entry name" value="Aminotrans_3_PPA_site"/>
</dbReference>
<dbReference type="GO" id="GO:0042802">
    <property type="term" value="F:identical protein binding"/>
    <property type="evidence" value="ECO:0007669"/>
    <property type="project" value="TreeGrafter"/>
</dbReference>
<evidence type="ECO:0000313" key="11">
    <source>
        <dbReference type="EMBL" id="ORY77680.1"/>
    </source>
</evidence>
<evidence type="ECO:0000256" key="1">
    <source>
        <dbReference type="ARBA" id="ARBA00001933"/>
    </source>
</evidence>
<accession>A0A1Y2F1F0</accession>
<dbReference type="InterPro" id="IPR015422">
    <property type="entry name" value="PyrdxlP-dep_Trfase_small"/>
</dbReference>
<dbReference type="SUPFAM" id="SSF53383">
    <property type="entry name" value="PLP-dependent transferases"/>
    <property type="match status" value="1"/>
</dbReference>
<keyword evidence="12" id="KW-1185">Reference proteome</keyword>
<dbReference type="HAMAP" id="MF_01107">
    <property type="entry name" value="ArgD_aminotrans_3"/>
    <property type="match status" value="1"/>
</dbReference>
<name>A0A1Y2F1F0_PROLT</name>
<evidence type="ECO:0000256" key="6">
    <source>
        <dbReference type="ARBA" id="ARBA00022576"/>
    </source>
</evidence>
<dbReference type="CDD" id="cd00610">
    <property type="entry name" value="OAT_like"/>
    <property type="match status" value="1"/>
</dbReference>
<dbReference type="InterPro" id="IPR004636">
    <property type="entry name" value="AcOrn/SuccOrn_fam"/>
</dbReference>
<evidence type="ECO:0000256" key="7">
    <source>
        <dbReference type="ARBA" id="ARBA00022605"/>
    </source>
</evidence>
<evidence type="ECO:0000256" key="4">
    <source>
        <dbReference type="ARBA" id="ARBA00008954"/>
    </source>
</evidence>
<dbReference type="Proteomes" id="UP000193685">
    <property type="component" value="Unassembled WGS sequence"/>
</dbReference>
<dbReference type="RefSeq" id="XP_040723065.1">
    <property type="nucleotide sequence ID" value="XM_040865978.1"/>
</dbReference>
<keyword evidence="7" id="KW-0028">Amino-acid biosynthesis</keyword>
<evidence type="ECO:0000256" key="3">
    <source>
        <dbReference type="ARBA" id="ARBA00005024"/>
    </source>
</evidence>
<dbReference type="Pfam" id="PF00202">
    <property type="entry name" value="Aminotran_3"/>
    <property type="match status" value="1"/>
</dbReference>
<comment type="subcellular location">
    <subcellularLocation>
        <location evidence="2">Mitochondrion</location>
    </subcellularLocation>
</comment>
<dbReference type="InterPro" id="IPR015421">
    <property type="entry name" value="PyrdxlP-dep_Trfase_major"/>
</dbReference>
<dbReference type="PANTHER" id="PTHR11986:SF79">
    <property type="entry name" value="ACETYLORNITHINE AMINOTRANSFERASE, MITOCHONDRIAL"/>
    <property type="match status" value="1"/>
</dbReference>
<dbReference type="GeneID" id="63782577"/>
<evidence type="ECO:0000313" key="12">
    <source>
        <dbReference type="Proteomes" id="UP000193685"/>
    </source>
</evidence>
<comment type="similarity">
    <text evidence="4 10">Belongs to the class-III pyridoxal-phosphate-dependent aminotransferase family.</text>
</comment>
<dbReference type="InterPro" id="IPR015424">
    <property type="entry name" value="PyrdxlP-dep_Trfase"/>
</dbReference>
<dbReference type="OrthoDB" id="5419315at2759"/>